<feature type="compositionally biased region" description="Basic and acidic residues" evidence="1">
    <location>
        <begin position="54"/>
        <end position="66"/>
    </location>
</feature>
<dbReference type="Pfam" id="PF03732">
    <property type="entry name" value="Retrotrans_gag"/>
    <property type="match status" value="1"/>
</dbReference>
<dbReference type="InParanoid" id="A0A084QUH2"/>
<dbReference type="InterPro" id="IPR032567">
    <property type="entry name" value="RTL1-rel"/>
</dbReference>
<feature type="region of interest" description="Disordered" evidence="1">
    <location>
        <begin position="1"/>
        <end position="76"/>
    </location>
</feature>
<dbReference type="Proteomes" id="UP000028524">
    <property type="component" value="Unassembled WGS sequence"/>
</dbReference>
<reference evidence="3 4" key="1">
    <citation type="journal article" date="2014" name="BMC Genomics">
        <title>Comparative genome sequencing reveals chemotype-specific gene clusters in the toxigenic black mold Stachybotrys.</title>
        <authorList>
            <person name="Semeiks J."/>
            <person name="Borek D."/>
            <person name="Otwinowski Z."/>
            <person name="Grishin N.V."/>
        </authorList>
    </citation>
    <scope>NUCLEOTIDE SEQUENCE [LARGE SCALE GENOMIC DNA]</scope>
    <source>
        <strain evidence="3 4">IBT 40285</strain>
    </source>
</reference>
<organism evidence="3 4">
    <name type="scientific">Stachybotrys chlorohalonatus (strain IBT 40285)</name>
    <dbReference type="NCBI Taxonomy" id="1283841"/>
    <lineage>
        <taxon>Eukaryota</taxon>
        <taxon>Fungi</taxon>
        <taxon>Dikarya</taxon>
        <taxon>Ascomycota</taxon>
        <taxon>Pezizomycotina</taxon>
        <taxon>Sordariomycetes</taxon>
        <taxon>Hypocreomycetidae</taxon>
        <taxon>Hypocreales</taxon>
        <taxon>Stachybotryaceae</taxon>
        <taxon>Stachybotrys</taxon>
    </lineage>
</organism>
<evidence type="ECO:0000259" key="2">
    <source>
        <dbReference type="Pfam" id="PF03732"/>
    </source>
</evidence>
<feature type="region of interest" description="Disordered" evidence="1">
    <location>
        <begin position="238"/>
        <end position="257"/>
    </location>
</feature>
<dbReference type="PANTHER" id="PTHR15503:SF22">
    <property type="entry name" value="TRANSPOSON TY3-I GAG POLYPROTEIN"/>
    <property type="match status" value="1"/>
</dbReference>
<dbReference type="InterPro" id="IPR005162">
    <property type="entry name" value="Retrotrans_gag_dom"/>
</dbReference>
<name>A0A084QUH2_STAC4</name>
<dbReference type="EMBL" id="KL660134">
    <property type="protein sequence ID" value="KFA67607.1"/>
    <property type="molecule type" value="Genomic_DNA"/>
</dbReference>
<dbReference type="STRING" id="1283841.A0A084QUH2"/>
<evidence type="ECO:0000256" key="1">
    <source>
        <dbReference type="SAM" id="MobiDB-lite"/>
    </source>
</evidence>
<dbReference type="HOGENOM" id="CLU_000384_20_3_1"/>
<proteinExistence type="predicted"/>
<sequence>MTNNTPNNAQRIPGTTGPATPAPQAAASGAVPPPYPNVSQADMQQQQPPPPVQRQRDIGADIKPAKPDPFTGEPTDIQRFITDCEGYFEFFPTAMASMRAKVLFAAGLMKGTAAYWFEPIKRDYLKEENEADRDERTNRIFRDWDNMEVVLREAFGSTDEAREALQKVKDLMQKGAASHYCAEFRRITSRLDWDDEPLMDLLYKGLKEDVKDEVYKEDRPETLDEYMAIIVRIDNRQYDRRKQKAAKNPRQGSTWES</sequence>
<evidence type="ECO:0000313" key="3">
    <source>
        <dbReference type="EMBL" id="KFA67607.1"/>
    </source>
</evidence>
<accession>A0A084QUH2</accession>
<feature type="compositionally biased region" description="Polar residues" evidence="1">
    <location>
        <begin position="1"/>
        <end position="10"/>
    </location>
</feature>
<feature type="compositionally biased region" description="Low complexity" evidence="1">
    <location>
        <begin position="13"/>
        <end position="30"/>
    </location>
</feature>
<evidence type="ECO:0000313" key="4">
    <source>
        <dbReference type="Proteomes" id="UP000028524"/>
    </source>
</evidence>
<gene>
    <name evidence="3" type="ORF">S40285_10843</name>
</gene>
<dbReference type="OrthoDB" id="5151719at2759"/>
<dbReference type="OMA" id="EMQASHE"/>
<dbReference type="AlphaFoldDB" id="A0A084QUH2"/>
<feature type="domain" description="Retrotransposon gag" evidence="2">
    <location>
        <begin position="105"/>
        <end position="208"/>
    </location>
</feature>
<protein>
    <recommendedName>
        <fullName evidence="2">Retrotransposon gag domain-containing protein</fullName>
    </recommendedName>
</protein>
<keyword evidence="4" id="KW-1185">Reference proteome</keyword>
<dbReference type="PANTHER" id="PTHR15503">
    <property type="entry name" value="LDOC1 RELATED"/>
    <property type="match status" value="1"/>
</dbReference>